<protein>
    <submittedName>
        <fullName evidence="10">U3 small nucleolar RNA-associated protein</fullName>
    </submittedName>
</protein>
<dbReference type="PROSITE" id="PS00678">
    <property type="entry name" value="WD_REPEATS_1"/>
    <property type="match status" value="1"/>
</dbReference>
<dbReference type="SUPFAM" id="SSF50998">
    <property type="entry name" value="Quinoprotein alcohol dehydrogenase-like"/>
    <property type="match status" value="1"/>
</dbReference>
<feature type="compositionally biased region" description="Low complexity" evidence="6">
    <location>
        <begin position="1710"/>
        <end position="1729"/>
    </location>
</feature>
<feature type="domain" description="WDR36/Utp21 N-terminal" evidence="9">
    <location>
        <begin position="55"/>
        <end position="327"/>
    </location>
</feature>
<evidence type="ECO:0000256" key="1">
    <source>
        <dbReference type="ARBA" id="ARBA00005991"/>
    </source>
</evidence>
<evidence type="ECO:0000256" key="6">
    <source>
        <dbReference type="SAM" id="MobiDB-lite"/>
    </source>
</evidence>
<feature type="compositionally biased region" description="Low complexity" evidence="6">
    <location>
        <begin position="1657"/>
        <end position="1666"/>
    </location>
</feature>
<dbReference type="InterPro" id="IPR005120">
    <property type="entry name" value="UPF3_dom"/>
</dbReference>
<keyword evidence="11" id="KW-1185">Reference proteome</keyword>
<dbReference type="InterPro" id="IPR007319">
    <property type="entry name" value="WDR36/Utp21_C"/>
</dbReference>
<dbReference type="Pfam" id="PF25171">
    <property type="entry name" value="Beta-prop_WDR36-Utp21_1st"/>
    <property type="match status" value="1"/>
</dbReference>
<dbReference type="InterPro" id="IPR059157">
    <property type="entry name" value="WDR36-Utp21_N"/>
</dbReference>
<dbReference type="GO" id="GO:0000184">
    <property type="term" value="P:nuclear-transcribed mRNA catabolic process, nonsense-mediated decay"/>
    <property type="evidence" value="ECO:0007669"/>
    <property type="project" value="UniProtKB-KW"/>
</dbReference>
<organism evidence="10 11">
    <name type="scientific">Ceratobasidium theobromae</name>
    <dbReference type="NCBI Taxonomy" id="1582974"/>
    <lineage>
        <taxon>Eukaryota</taxon>
        <taxon>Fungi</taxon>
        <taxon>Dikarya</taxon>
        <taxon>Basidiomycota</taxon>
        <taxon>Agaricomycotina</taxon>
        <taxon>Agaricomycetes</taxon>
        <taxon>Cantharellales</taxon>
        <taxon>Ceratobasidiaceae</taxon>
        <taxon>Ceratobasidium</taxon>
    </lineage>
</organism>
<feature type="compositionally biased region" description="Low complexity" evidence="6">
    <location>
        <begin position="1680"/>
        <end position="1690"/>
    </location>
</feature>
<dbReference type="PROSITE" id="PS50294">
    <property type="entry name" value="WD_REPEATS_REGION"/>
    <property type="match status" value="1"/>
</dbReference>
<dbReference type="GO" id="GO:0006364">
    <property type="term" value="P:rRNA processing"/>
    <property type="evidence" value="ECO:0007669"/>
    <property type="project" value="InterPro"/>
</dbReference>
<evidence type="ECO:0000259" key="8">
    <source>
        <dbReference type="Pfam" id="PF04192"/>
    </source>
</evidence>
<keyword evidence="4" id="KW-0866">Nonsense-mediated mRNA decay</keyword>
<feature type="compositionally biased region" description="Pro residues" evidence="6">
    <location>
        <begin position="1643"/>
        <end position="1656"/>
    </location>
</feature>
<dbReference type="GO" id="GO:0003676">
    <property type="term" value="F:nucleic acid binding"/>
    <property type="evidence" value="ECO:0007669"/>
    <property type="project" value="InterPro"/>
</dbReference>
<feature type="compositionally biased region" description="Basic and acidic residues" evidence="6">
    <location>
        <begin position="777"/>
        <end position="790"/>
    </location>
</feature>
<feature type="domain" description="WDR36/Utp21 C-terminal" evidence="8">
    <location>
        <begin position="720"/>
        <end position="915"/>
    </location>
</feature>
<feature type="region of interest" description="Disordered" evidence="6">
    <location>
        <begin position="1325"/>
        <end position="1353"/>
    </location>
</feature>
<sequence>MSTTEPPRKKHRQHTGAPTLFAPFRALGIITNHVPFAMQARSFKGDSDGPKLVLVTSLGKAWAMWEGGKLGLLLISPDAPANITAVALDESFVWALAGPHAIKYSRGKEITRVTNPLGVSLSSLLLFGSHLLCLSSDGAHVIVWDKNTFELQGKISFSNGFTAAHMLHPATYLNKVLFASSDGSMQLWNIRTATCLHTFLPTNLSTMAGGSPITALAQSPAVDVIGIGFASGECILYDIRSDEKIIRVFMEGAAIRSIAFRTDGHPTLATASATGHIAIWDLNTQGRLMHIVKGAHNNGISAVQWIPGQPVMVTSGEDNSLKQWLFESPDDPPHLLKHRSGHNAPPHLIRYYGEDGKQILTASRDRSLRYTSVVRDSRSFELSQGALDQKATSLAIPVSHLKLPAITALAYSTTRSKYWEDVLTAHTGETFARTWSVQEKKLGRWNMGGAERAKGISAKGKGVDASLGAIKAVCVTACGNFGFIGTTQGIVQSYNMQSGLKRRTYTVGKGQAVTGVATDALNRVLIASTLSGSIHFFDFHTTSKLDNLQLASTAVSIELQRDSGLLAIICDDHVVRIADIETRKVVRELKGFQGRVLDVAFSYDSRWLTVTSLDSIIRTFDLPTGRLIDAFKTPSVATSITWSPTGDFLATAHVDSVGVFLWTNKAQFSDVSLRTVVESDVATLDLPTMQGEDESEDLDLGELAYLSLEANSQQLSGTIEQLEGELVTLTVLPRSKWQTLLNIEIIQARNKPIEPPKAPEKAPFFLPTVAGVEHKFDTSSKSKLKGDSQRKQPGTVRVETEFQRQMQQEDRLGAYGVFFAFAQSMSPAALDAEIRSLSTVADLELFMHALTQRLKSHLDFEAVQAYLAVFLRIHGDMLTEHEELRSAMKSLDSVHRKESKRILELVDAGLGTLGFDPPFLSDYVYDHHSDVYVVKSCQHERGRGLLAIAGESRVEVLLRDTSQRFLSLKPVASFHVGATAIALDWSPEAISPASSDNWNIELGVACADGNMRILRKTPHTPSTGEIRVFGGGTTGHNARITSLAFSSARAGMHVASVGEDCNLLIWNLSKRIKTEDDPDTSDADMDLSITNGDDQAPSAYPIPFSHPLQDVIAHDANARALLVADSRGTVSLIDWAGSENEEDTPDGWHRQRVVELMDPRRVAEGITGVRTSGVPLNSSLGGGADWKPDDPNMRNWGYIWSSLDDMGFTENSRRWCPTDENLFAVSTTSPVPGAAIKPLIAHSPTLTAPRTYQLLGRPHRVRDIDWLTELPAPPDPQSEHENELQARVPSPPWLAVAVGRKVYFVNALEERRACASPHRLSATMSAELKAEGQKKSRSKSARSKQSSSNNASKLKVVIRRLPPNLPENIFWQSVSKWVTDESASWKLYVPGKLRTKLHRENIPSRAYVEFATPEAVITFNRDYNGHVFRDKQGNESVAVVEYAMYQKVPHEKRKADAKVGTIESGVMNPPKAEYIITHPHLRNTDDDFISFLEALNKPMEPTPDINELVAQGKLFNSLVLELPTYHQLSAAITTEPSSTPLLDALKAAKEASTIKGYHSHYREQSSQPRKQDLEDDDAFNRNAPLLLKNQQDSAASGGPEPPTREVERGKEKEKEGDRKERDEVGSGGKKGKNRPKPVNGPKSPKPVPSAPQPPTSSAPTRPTAESSRPRPTARMNAHVLAALGATTLARGGRKGGRQREISGSTPNADTSTQSTSVPTPAPVTSTPGPITAPPPPLPAGVIAISPPLKPPKSGRGKGRSRGGPSNEAGGGPAPTTPSNPADMPRIDDPNQALPPATPVQRGRGGNPGRGRGGRGRGRGRGGGGGGGARVADDQPSTSTG</sequence>
<accession>A0A5N5QXR0</accession>
<dbReference type="PANTHER" id="PTHR22840">
    <property type="entry name" value="WD REPEAT-CONTAINING PROTEIN 36"/>
    <property type="match status" value="1"/>
</dbReference>
<dbReference type="SMART" id="SM00320">
    <property type="entry name" value="WD40"/>
    <property type="match status" value="9"/>
</dbReference>
<evidence type="ECO:0000313" key="10">
    <source>
        <dbReference type="EMBL" id="KAB5596399.1"/>
    </source>
</evidence>
<evidence type="ECO:0000256" key="2">
    <source>
        <dbReference type="ARBA" id="ARBA00022574"/>
    </source>
</evidence>
<dbReference type="InterPro" id="IPR015943">
    <property type="entry name" value="WD40/YVTN_repeat-like_dom_sf"/>
</dbReference>
<dbReference type="InterPro" id="IPR001680">
    <property type="entry name" value="WD40_rpt"/>
</dbReference>
<evidence type="ECO:0000256" key="3">
    <source>
        <dbReference type="ARBA" id="ARBA00022737"/>
    </source>
</evidence>
<keyword evidence="3" id="KW-0677">Repeat</keyword>
<gene>
    <name evidence="10" type="ORF">CTheo_36</name>
</gene>
<keyword evidence="2 5" id="KW-0853">WD repeat</keyword>
<dbReference type="PANTHER" id="PTHR22840:SF12">
    <property type="entry name" value="WD REPEAT-CONTAINING PROTEIN 36"/>
    <property type="match status" value="1"/>
</dbReference>
<dbReference type="InterPro" id="IPR036322">
    <property type="entry name" value="WD40_repeat_dom_sf"/>
</dbReference>
<evidence type="ECO:0000313" key="11">
    <source>
        <dbReference type="Proteomes" id="UP000383932"/>
    </source>
</evidence>
<dbReference type="Gene3D" id="3.30.70.330">
    <property type="match status" value="1"/>
</dbReference>
<dbReference type="InterPro" id="IPR035979">
    <property type="entry name" value="RBD_domain_sf"/>
</dbReference>
<feature type="region of interest" description="Disordered" evidence="6">
    <location>
        <begin position="777"/>
        <end position="796"/>
    </location>
</feature>
<dbReference type="InterPro" id="IPR019775">
    <property type="entry name" value="WD40_repeat_CS"/>
</dbReference>
<name>A0A5N5QXR0_9AGAM</name>
<dbReference type="Pfam" id="PF25168">
    <property type="entry name" value="Beta-prop_WDR36-Utp21_2nd"/>
    <property type="match status" value="1"/>
</dbReference>
<dbReference type="OrthoDB" id="10250769at2759"/>
<dbReference type="SUPFAM" id="SSF54928">
    <property type="entry name" value="RNA-binding domain, RBD"/>
    <property type="match status" value="1"/>
</dbReference>
<evidence type="ECO:0000259" key="9">
    <source>
        <dbReference type="Pfam" id="PF25171"/>
    </source>
</evidence>
<dbReference type="GO" id="GO:0034388">
    <property type="term" value="C:Pwp2p-containing subcomplex of 90S preribosome"/>
    <property type="evidence" value="ECO:0007669"/>
    <property type="project" value="TreeGrafter"/>
</dbReference>
<dbReference type="Proteomes" id="UP000383932">
    <property type="component" value="Unassembled WGS sequence"/>
</dbReference>
<feature type="region of interest" description="Disordered" evidence="6">
    <location>
        <begin position="1587"/>
        <end position="1840"/>
    </location>
</feature>
<dbReference type="PROSITE" id="PS50082">
    <property type="entry name" value="WD_REPEATS_2"/>
    <property type="match status" value="2"/>
</dbReference>
<dbReference type="SUPFAM" id="SSF50978">
    <property type="entry name" value="WD40 repeat-like"/>
    <property type="match status" value="2"/>
</dbReference>
<dbReference type="Pfam" id="PF04192">
    <property type="entry name" value="Utp21"/>
    <property type="match status" value="1"/>
</dbReference>
<feature type="repeat" description="WD" evidence="5">
    <location>
        <begin position="1033"/>
        <end position="1069"/>
    </location>
</feature>
<feature type="domain" description="UPF3" evidence="7">
    <location>
        <begin position="1353"/>
        <end position="1464"/>
    </location>
</feature>
<evidence type="ECO:0000256" key="5">
    <source>
        <dbReference type="PROSITE-ProRule" id="PRU00221"/>
    </source>
</evidence>
<dbReference type="InterPro" id="IPR012677">
    <property type="entry name" value="Nucleotide-bd_a/b_plait_sf"/>
</dbReference>
<proteinExistence type="inferred from homology"/>
<dbReference type="Gene3D" id="2.130.10.10">
    <property type="entry name" value="YVTN repeat-like/Quinoprotein amine dehydrogenase"/>
    <property type="match status" value="3"/>
</dbReference>
<dbReference type="InterPro" id="IPR011047">
    <property type="entry name" value="Quinoprotein_ADH-like_sf"/>
</dbReference>
<dbReference type="Pfam" id="PF00400">
    <property type="entry name" value="WD40"/>
    <property type="match status" value="1"/>
</dbReference>
<comment type="similarity">
    <text evidence="1">Belongs to the RENT3 family.</text>
</comment>
<evidence type="ECO:0000259" key="7">
    <source>
        <dbReference type="Pfam" id="PF03467"/>
    </source>
</evidence>
<feature type="compositionally biased region" description="Low complexity" evidence="6">
    <location>
        <begin position="1343"/>
        <end position="1353"/>
    </location>
</feature>
<dbReference type="CDD" id="cd12455">
    <property type="entry name" value="RRM_like_Smg4_UPF3"/>
    <property type="match status" value="1"/>
</dbReference>
<dbReference type="EMBL" id="SSOP01000001">
    <property type="protein sequence ID" value="KAB5596399.1"/>
    <property type="molecule type" value="Genomic_DNA"/>
</dbReference>
<evidence type="ECO:0000256" key="4">
    <source>
        <dbReference type="ARBA" id="ARBA00023161"/>
    </source>
</evidence>
<dbReference type="Pfam" id="PF03467">
    <property type="entry name" value="Smg4_UPF3"/>
    <property type="match status" value="1"/>
</dbReference>
<dbReference type="GO" id="GO:0032040">
    <property type="term" value="C:small-subunit processome"/>
    <property type="evidence" value="ECO:0007669"/>
    <property type="project" value="InterPro"/>
</dbReference>
<reference evidence="10 11" key="1">
    <citation type="journal article" date="2019" name="Fungal Biol. Biotechnol.">
        <title>Draft genome sequence of fastidious pathogen Ceratobasidium theobromae, which causes vascular-streak dieback in Theobroma cacao.</title>
        <authorList>
            <person name="Ali S.S."/>
            <person name="Asman A."/>
            <person name="Shao J."/>
            <person name="Firmansyah A.P."/>
            <person name="Susilo A.W."/>
            <person name="Rosmana A."/>
            <person name="McMahon P."/>
            <person name="Junaid M."/>
            <person name="Guest D."/>
            <person name="Kheng T.Y."/>
            <person name="Meinhardt L.W."/>
            <person name="Bailey B.A."/>
        </authorList>
    </citation>
    <scope>NUCLEOTIDE SEQUENCE [LARGE SCALE GENOMIC DNA]</scope>
    <source>
        <strain evidence="10 11">CT2</strain>
    </source>
</reference>
<feature type="repeat" description="WD" evidence="5">
    <location>
        <begin position="293"/>
        <end position="324"/>
    </location>
</feature>
<comment type="caution">
    <text evidence="10">The sequence shown here is derived from an EMBL/GenBank/DDBJ whole genome shotgun (WGS) entry which is preliminary data.</text>
</comment>
<feature type="compositionally biased region" description="Basic and acidic residues" evidence="6">
    <location>
        <begin position="1602"/>
        <end position="1624"/>
    </location>
</feature>